<dbReference type="Proteomes" id="UP000472261">
    <property type="component" value="Unplaced"/>
</dbReference>
<evidence type="ECO:0000256" key="2">
    <source>
        <dbReference type="ARBA" id="ARBA00022927"/>
    </source>
</evidence>
<keyword evidence="4" id="KW-0812">Transmembrane</keyword>
<dbReference type="SMART" id="SM00288">
    <property type="entry name" value="VHS"/>
    <property type="match status" value="1"/>
</dbReference>
<dbReference type="InterPro" id="IPR002014">
    <property type="entry name" value="VHS_dom"/>
</dbReference>
<feature type="domain" description="VHS" evidence="5">
    <location>
        <begin position="110"/>
        <end position="190"/>
    </location>
</feature>
<dbReference type="AlphaFoldDB" id="A0A669QCT6"/>
<feature type="transmembrane region" description="Helical" evidence="4">
    <location>
        <begin position="487"/>
        <end position="511"/>
    </location>
</feature>
<keyword evidence="8" id="KW-1185">Reference proteome</keyword>
<dbReference type="CDD" id="cd14238">
    <property type="entry name" value="GAT_TM1L2"/>
    <property type="match status" value="1"/>
</dbReference>
<feature type="compositionally biased region" description="Low complexity" evidence="3">
    <location>
        <begin position="219"/>
        <end position="239"/>
    </location>
</feature>
<organism evidence="7 8">
    <name type="scientific">Phasianus colchicus</name>
    <name type="common">Common pheasant</name>
    <dbReference type="NCBI Taxonomy" id="9054"/>
    <lineage>
        <taxon>Eukaryota</taxon>
        <taxon>Metazoa</taxon>
        <taxon>Chordata</taxon>
        <taxon>Craniata</taxon>
        <taxon>Vertebrata</taxon>
        <taxon>Euteleostomi</taxon>
        <taxon>Archelosauria</taxon>
        <taxon>Archosauria</taxon>
        <taxon>Dinosauria</taxon>
        <taxon>Saurischia</taxon>
        <taxon>Theropoda</taxon>
        <taxon>Coelurosauria</taxon>
        <taxon>Aves</taxon>
        <taxon>Neognathae</taxon>
        <taxon>Galloanserae</taxon>
        <taxon>Galliformes</taxon>
        <taxon>Phasianidae</taxon>
        <taxon>Phasianinae</taxon>
        <taxon>Phasianus</taxon>
    </lineage>
</organism>
<dbReference type="GO" id="GO:0035091">
    <property type="term" value="F:phosphatidylinositol binding"/>
    <property type="evidence" value="ECO:0007669"/>
    <property type="project" value="InterPro"/>
</dbReference>
<keyword evidence="4" id="KW-0472">Membrane</keyword>
<dbReference type="PANTHER" id="PTHR13856:SF31">
    <property type="entry name" value="TOM1-LIKE PROTEIN 2"/>
    <property type="match status" value="1"/>
</dbReference>
<accession>A0A669QCT6</accession>
<dbReference type="GO" id="GO:0043130">
    <property type="term" value="F:ubiquitin binding"/>
    <property type="evidence" value="ECO:0007669"/>
    <property type="project" value="InterPro"/>
</dbReference>
<dbReference type="GO" id="GO:0015031">
    <property type="term" value="P:protein transport"/>
    <property type="evidence" value="ECO:0007669"/>
    <property type="project" value="UniProtKB-KW"/>
</dbReference>
<dbReference type="Pfam" id="PF00790">
    <property type="entry name" value="VHS"/>
    <property type="match status" value="1"/>
</dbReference>
<evidence type="ECO:0000313" key="8">
    <source>
        <dbReference type="Proteomes" id="UP000472261"/>
    </source>
</evidence>
<feature type="compositionally biased region" description="Gly residues" evidence="3">
    <location>
        <begin position="66"/>
        <end position="78"/>
    </location>
</feature>
<dbReference type="SUPFAM" id="SSF48464">
    <property type="entry name" value="ENTH/VHS domain"/>
    <property type="match status" value="1"/>
</dbReference>
<evidence type="ECO:0000256" key="4">
    <source>
        <dbReference type="SAM" id="Phobius"/>
    </source>
</evidence>
<dbReference type="FunFam" id="1.20.58.160:FF:000001">
    <property type="entry name" value="TOM1-like protein 2 isoform X1"/>
    <property type="match status" value="1"/>
</dbReference>
<dbReference type="PROSITE" id="PS50179">
    <property type="entry name" value="VHS"/>
    <property type="match status" value="1"/>
</dbReference>
<keyword evidence="4" id="KW-1133">Transmembrane helix</keyword>
<evidence type="ECO:0000259" key="5">
    <source>
        <dbReference type="PROSITE" id="PS50179"/>
    </source>
</evidence>
<dbReference type="Gene3D" id="1.20.58.160">
    <property type="match status" value="1"/>
</dbReference>
<dbReference type="GO" id="GO:0005768">
    <property type="term" value="C:endosome"/>
    <property type="evidence" value="ECO:0007669"/>
    <property type="project" value="TreeGrafter"/>
</dbReference>
<dbReference type="SUPFAM" id="SSF89009">
    <property type="entry name" value="GAT-like domain"/>
    <property type="match status" value="1"/>
</dbReference>
<dbReference type="GO" id="GO:0007165">
    <property type="term" value="P:signal transduction"/>
    <property type="evidence" value="ECO:0007669"/>
    <property type="project" value="TreeGrafter"/>
</dbReference>
<reference evidence="7" key="2">
    <citation type="submission" date="2025-09" db="UniProtKB">
        <authorList>
            <consortium name="Ensembl"/>
        </authorList>
    </citation>
    <scope>IDENTIFICATION</scope>
</reference>
<feature type="region of interest" description="Disordered" evidence="3">
    <location>
        <begin position="202"/>
        <end position="239"/>
    </location>
</feature>
<feature type="region of interest" description="Disordered" evidence="3">
    <location>
        <begin position="1"/>
        <end position="78"/>
    </location>
</feature>
<dbReference type="PANTHER" id="PTHR13856">
    <property type="entry name" value="VHS DOMAIN CONTAINING PROTEIN FAMILY"/>
    <property type="match status" value="1"/>
</dbReference>
<dbReference type="InterPro" id="IPR008942">
    <property type="entry name" value="ENTH_VHS"/>
</dbReference>
<evidence type="ECO:0000313" key="7">
    <source>
        <dbReference type="Ensembl" id="ENSPCLP00000017525.1"/>
    </source>
</evidence>
<keyword evidence="1" id="KW-0813">Transport</keyword>
<dbReference type="Ensembl" id="ENSPCLT00000023375.1">
    <property type="protein sequence ID" value="ENSPCLP00000017525.1"/>
    <property type="gene ID" value="ENSPCLG00000014600.1"/>
</dbReference>
<sequence>MECATNGISPVHQPEGVARGGTTEGAGPSLDSDGQASEPMASRNLRAQPNGLQGGGPHPAKRATVGAGGCQSGRGDGGGGGRAAGPLFVVIPRWSFCWGTRSAPRWGRASVLETCVKNCGHRFHVLVANRDFIDGVLVKIISPKNNPPTIVQDKVLALIQAWADAFRSSPDLTGVVHIYEELKRKGIEFPMADLDALSPIHTPQRSVPEVDPAANMHNSQSQQRMSTSSYSSPSPTAYSAPQAPALNVTGPITANSEQIARLRSELDIVRGNTKVMSEMLTEMVPGQEDSSDLELLQELNRTCRAMQQRIVELISRVSNEEVTEELLHVNDDLNNVFLRYERFERYRSGRSTQNASNGVLNEVTEDNLIDLGPGSPAVVSPMVGNSAPPSSLSSQLAGLDLGTNSVSGTLSSLQHCNPRDDFDMFAQTRGSSLAEQRKNVTYEDPQAVKGLASALDVRKQNTGGIPVAQSSVMDDIEEWLSTDVVRLFIFSFFTWAIALVRIILDVLLSYWHFSL</sequence>
<protein>
    <submittedName>
        <fullName evidence="7">Target of myb1 like 2 membrane trafficking protein</fullName>
    </submittedName>
</protein>
<evidence type="ECO:0000256" key="3">
    <source>
        <dbReference type="SAM" id="MobiDB-lite"/>
    </source>
</evidence>
<name>A0A669QCT6_PHACC</name>
<evidence type="ECO:0000256" key="1">
    <source>
        <dbReference type="ARBA" id="ARBA00022448"/>
    </source>
</evidence>
<keyword evidence="2" id="KW-0653">Protein transport</keyword>
<dbReference type="Gene3D" id="1.25.40.90">
    <property type="match status" value="1"/>
</dbReference>
<dbReference type="GO" id="GO:0016020">
    <property type="term" value="C:membrane"/>
    <property type="evidence" value="ECO:0007669"/>
    <property type="project" value="TreeGrafter"/>
</dbReference>
<feature type="domain" description="GAT" evidence="6">
    <location>
        <begin position="257"/>
        <end position="345"/>
    </location>
</feature>
<evidence type="ECO:0000259" key="6">
    <source>
        <dbReference type="PROSITE" id="PS50909"/>
    </source>
</evidence>
<reference evidence="7" key="1">
    <citation type="submission" date="2025-08" db="UniProtKB">
        <authorList>
            <consortium name="Ensembl"/>
        </authorList>
    </citation>
    <scope>IDENTIFICATION</scope>
</reference>
<dbReference type="Pfam" id="PF03127">
    <property type="entry name" value="GAT"/>
    <property type="match status" value="1"/>
</dbReference>
<dbReference type="PROSITE" id="PS50909">
    <property type="entry name" value="GAT"/>
    <property type="match status" value="1"/>
</dbReference>
<dbReference type="InterPro" id="IPR038425">
    <property type="entry name" value="GAT_sf"/>
</dbReference>
<dbReference type="InterPro" id="IPR004152">
    <property type="entry name" value="GAT_dom"/>
</dbReference>
<proteinExistence type="predicted"/>
<dbReference type="GO" id="GO:0030276">
    <property type="term" value="F:clathrin binding"/>
    <property type="evidence" value="ECO:0007669"/>
    <property type="project" value="TreeGrafter"/>
</dbReference>